<gene>
    <name evidence="1" type="ORF">COCSADRAFT_183348</name>
</gene>
<dbReference type="EMBL" id="KB445648">
    <property type="protein sequence ID" value="EMD61277.1"/>
    <property type="molecule type" value="Genomic_DNA"/>
</dbReference>
<keyword evidence="2" id="KW-1185">Reference proteome</keyword>
<accession>M2SWR7</accession>
<dbReference type="AlphaFoldDB" id="M2SWR7"/>
<dbReference type="KEGG" id="bsc:COCSADRAFT_183348"/>
<dbReference type="GeneID" id="19133410"/>
<reference evidence="2" key="2">
    <citation type="journal article" date="2013" name="PLoS Genet.">
        <title>Comparative genome structure, secondary metabolite, and effector coding capacity across Cochliobolus pathogens.</title>
        <authorList>
            <person name="Condon B.J."/>
            <person name="Leng Y."/>
            <person name="Wu D."/>
            <person name="Bushley K.E."/>
            <person name="Ohm R.A."/>
            <person name="Otillar R."/>
            <person name="Martin J."/>
            <person name="Schackwitz W."/>
            <person name="Grimwood J."/>
            <person name="MohdZainudin N."/>
            <person name="Xue C."/>
            <person name="Wang R."/>
            <person name="Manning V.A."/>
            <person name="Dhillon B."/>
            <person name="Tu Z.J."/>
            <person name="Steffenson B.J."/>
            <person name="Salamov A."/>
            <person name="Sun H."/>
            <person name="Lowry S."/>
            <person name="LaButti K."/>
            <person name="Han J."/>
            <person name="Copeland A."/>
            <person name="Lindquist E."/>
            <person name="Barry K."/>
            <person name="Schmutz J."/>
            <person name="Baker S.E."/>
            <person name="Ciuffetti L.M."/>
            <person name="Grigoriev I.V."/>
            <person name="Zhong S."/>
            <person name="Turgeon B.G."/>
        </authorList>
    </citation>
    <scope>NUCLEOTIDE SEQUENCE [LARGE SCALE GENOMIC DNA]</scope>
    <source>
        <strain evidence="2">ND90Pr / ATCC 201652</strain>
    </source>
</reference>
<name>M2SWR7_COCSN</name>
<organism evidence="1 2">
    <name type="scientific">Cochliobolus sativus (strain ND90Pr / ATCC 201652)</name>
    <name type="common">Common root rot and spot blotch fungus</name>
    <name type="synonym">Bipolaris sorokiniana</name>
    <dbReference type="NCBI Taxonomy" id="665912"/>
    <lineage>
        <taxon>Eukaryota</taxon>
        <taxon>Fungi</taxon>
        <taxon>Dikarya</taxon>
        <taxon>Ascomycota</taxon>
        <taxon>Pezizomycotina</taxon>
        <taxon>Dothideomycetes</taxon>
        <taxon>Pleosporomycetidae</taxon>
        <taxon>Pleosporales</taxon>
        <taxon>Pleosporineae</taxon>
        <taxon>Pleosporaceae</taxon>
        <taxon>Bipolaris</taxon>
    </lineage>
</organism>
<evidence type="ECO:0000313" key="2">
    <source>
        <dbReference type="Proteomes" id="UP000016934"/>
    </source>
</evidence>
<dbReference type="Proteomes" id="UP000016934">
    <property type="component" value="Unassembled WGS sequence"/>
</dbReference>
<evidence type="ECO:0000313" key="1">
    <source>
        <dbReference type="EMBL" id="EMD61277.1"/>
    </source>
</evidence>
<dbReference type="RefSeq" id="XP_007702669.1">
    <property type="nucleotide sequence ID" value="XM_007704479.1"/>
</dbReference>
<reference evidence="1 2" key="1">
    <citation type="journal article" date="2012" name="PLoS Pathog.">
        <title>Diverse lifestyles and strategies of plant pathogenesis encoded in the genomes of eighteen Dothideomycetes fungi.</title>
        <authorList>
            <person name="Ohm R.A."/>
            <person name="Feau N."/>
            <person name="Henrissat B."/>
            <person name="Schoch C.L."/>
            <person name="Horwitz B.A."/>
            <person name="Barry K.W."/>
            <person name="Condon B.J."/>
            <person name="Copeland A.C."/>
            <person name="Dhillon B."/>
            <person name="Glaser F."/>
            <person name="Hesse C.N."/>
            <person name="Kosti I."/>
            <person name="LaButti K."/>
            <person name="Lindquist E.A."/>
            <person name="Lucas S."/>
            <person name="Salamov A.A."/>
            <person name="Bradshaw R.E."/>
            <person name="Ciuffetti L."/>
            <person name="Hamelin R.C."/>
            <person name="Kema G.H.J."/>
            <person name="Lawrence C."/>
            <person name="Scott J.A."/>
            <person name="Spatafora J.W."/>
            <person name="Turgeon B.G."/>
            <person name="de Wit P.J.G.M."/>
            <person name="Zhong S."/>
            <person name="Goodwin S.B."/>
            <person name="Grigoriev I.V."/>
        </authorList>
    </citation>
    <scope>NUCLEOTIDE SEQUENCE [LARGE SCALE GENOMIC DNA]</scope>
    <source>
        <strain evidence="2">ND90Pr / ATCC 201652</strain>
    </source>
</reference>
<sequence>MTKTHTSGKRPSASINIVVYMILPSRRREYNCTVIILVKSTLPIVAEPLDPLNDMLDTYHYDDAESTQAIKSTVRGVYNGSEIEVQDQAISIMLEASGCDVDLLLALARSFTAAQDAGHNHCLSTISSIPEEDRLGRITAIRNGPTFSTIVTRENLERGPPNVKSSSPAKKRVRTNPEVYGCPGKGGKCTKNKFTLWRSRVSYLKHFVQDHVEEYKVGGLLQCPQCEGTESAHHKYPVQGQSLASHIWEKHLSVQTEPGTEITALQSEGEDEMA</sequence>
<proteinExistence type="predicted"/>
<protein>
    <submittedName>
        <fullName evidence="1">Uncharacterized protein</fullName>
    </submittedName>
</protein>
<dbReference type="HOGENOM" id="CLU_1015673_0_0_1"/>
<dbReference type="OrthoDB" id="10387339at2759"/>